<dbReference type="PANTHER" id="PTHR24321">
    <property type="entry name" value="DEHYDROGENASES, SHORT CHAIN"/>
    <property type="match status" value="1"/>
</dbReference>
<gene>
    <name evidence="3" type="ORF">C9E81_01225</name>
</gene>
<comment type="similarity">
    <text evidence="1">Belongs to the short-chain dehydrogenases/reductases (SDR) family.</text>
</comment>
<protein>
    <submittedName>
        <fullName evidence="3">SDR family NAD(P)-dependent oxidoreductase</fullName>
    </submittedName>
</protein>
<evidence type="ECO:0000313" key="4">
    <source>
        <dbReference type="Proteomes" id="UP000273516"/>
    </source>
</evidence>
<evidence type="ECO:0000313" key="3">
    <source>
        <dbReference type="EMBL" id="RMC37408.1"/>
    </source>
</evidence>
<dbReference type="PRINTS" id="PR00080">
    <property type="entry name" value="SDRFAMILY"/>
</dbReference>
<dbReference type="InterPro" id="IPR002347">
    <property type="entry name" value="SDR_fam"/>
</dbReference>
<dbReference type="OrthoDB" id="9805986at2"/>
<accession>A0A3M0MID9</accession>
<keyword evidence="2" id="KW-0560">Oxidoreductase</keyword>
<dbReference type="CDD" id="cd05233">
    <property type="entry name" value="SDR_c"/>
    <property type="match status" value="1"/>
</dbReference>
<dbReference type="Proteomes" id="UP000273516">
    <property type="component" value="Unassembled WGS sequence"/>
</dbReference>
<dbReference type="Pfam" id="PF13561">
    <property type="entry name" value="adh_short_C2"/>
    <property type="match status" value="1"/>
</dbReference>
<reference evidence="3 4" key="1">
    <citation type="submission" date="2018-07" db="EMBL/GenBank/DDBJ databases">
        <authorList>
            <person name="Zhang Y."/>
            <person name="Wang L."/>
            <person name="Ma S."/>
        </authorList>
    </citation>
    <scope>NUCLEOTIDE SEQUENCE [LARGE SCALE GENOMIC DNA]</scope>
    <source>
        <strain evidence="3 4">4-2</strain>
    </source>
</reference>
<dbReference type="InterPro" id="IPR036291">
    <property type="entry name" value="NAD(P)-bd_dom_sf"/>
</dbReference>
<dbReference type="RefSeq" id="WP_122110496.1">
    <property type="nucleotide sequence ID" value="NZ_QOKZ01000001.1"/>
</dbReference>
<dbReference type="PANTHER" id="PTHR24321:SF8">
    <property type="entry name" value="ESTRADIOL 17-BETA-DEHYDROGENASE 8-RELATED"/>
    <property type="match status" value="1"/>
</dbReference>
<dbReference type="SUPFAM" id="SSF51735">
    <property type="entry name" value="NAD(P)-binding Rossmann-fold domains"/>
    <property type="match status" value="1"/>
</dbReference>
<dbReference type="AlphaFoldDB" id="A0A3M0MID9"/>
<proteinExistence type="inferred from homology"/>
<dbReference type="GO" id="GO:0016491">
    <property type="term" value="F:oxidoreductase activity"/>
    <property type="evidence" value="ECO:0007669"/>
    <property type="project" value="UniProtKB-KW"/>
</dbReference>
<keyword evidence="4" id="KW-1185">Reference proteome</keyword>
<sequence>MAEFTGLSVLITGAAGGIGRAMAEAFAAEGARLALVDISDTSDLASELPGDHRAYELDLSDGEAIARTVPVIGEEMGIDVLVNNAGFGIVFPAEDSSAARIADWDRTVNINLRAPWLMSAAALPWLKRSGRGRIVNITSQAGVIALTDHVAYGASKAGLNLVTKVLAVEWAKFGITVNAIAPTVVETPMAAIGWAGEKGEQAKREIPVGRFAQPSEIAAAALYLASSAAGIVNGAVLMADGGYSAR</sequence>
<evidence type="ECO:0000256" key="1">
    <source>
        <dbReference type="ARBA" id="ARBA00006484"/>
    </source>
</evidence>
<evidence type="ECO:0000256" key="2">
    <source>
        <dbReference type="ARBA" id="ARBA00023002"/>
    </source>
</evidence>
<organism evidence="3 4">
    <name type="scientific">Paracoccus alkanivorans</name>
    <dbReference type="NCBI Taxonomy" id="2116655"/>
    <lineage>
        <taxon>Bacteria</taxon>
        <taxon>Pseudomonadati</taxon>
        <taxon>Pseudomonadota</taxon>
        <taxon>Alphaproteobacteria</taxon>
        <taxon>Rhodobacterales</taxon>
        <taxon>Paracoccaceae</taxon>
        <taxon>Paracoccus</taxon>
    </lineage>
</organism>
<name>A0A3M0MID9_9RHOB</name>
<dbReference type="EMBL" id="QOKZ01000001">
    <property type="protein sequence ID" value="RMC37408.1"/>
    <property type="molecule type" value="Genomic_DNA"/>
</dbReference>
<dbReference type="Gene3D" id="3.40.50.720">
    <property type="entry name" value="NAD(P)-binding Rossmann-like Domain"/>
    <property type="match status" value="1"/>
</dbReference>
<dbReference type="PROSITE" id="PS00061">
    <property type="entry name" value="ADH_SHORT"/>
    <property type="match status" value="1"/>
</dbReference>
<dbReference type="InterPro" id="IPR020904">
    <property type="entry name" value="Sc_DH/Rdtase_CS"/>
</dbReference>
<dbReference type="PRINTS" id="PR00081">
    <property type="entry name" value="GDHRDH"/>
</dbReference>
<comment type="caution">
    <text evidence="3">The sequence shown here is derived from an EMBL/GenBank/DDBJ whole genome shotgun (WGS) entry which is preliminary data.</text>
</comment>
<dbReference type="FunFam" id="3.40.50.720:FF:000084">
    <property type="entry name" value="Short-chain dehydrogenase reductase"/>
    <property type="match status" value="1"/>
</dbReference>